<dbReference type="Pfam" id="PF22564">
    <property type="entry name" value="HAAS"/>
    <property type="match status" value="1"/>
</dbReference>
<proteinExistence type="predicted"/>
<feature type="transmembrane region" description="Helical" evidence="1">
    <location>
        <begin position="118"/>
        <end position="142"/>
    </location>
</feature>
<gene>
    <name evidence="2" type="ORF">FC49_GL000837</name>
</gene>
<name>A0A0R1WFM1_9LACO</name>
<feature type="transmembrane region" description="Helical" evidence="1">
    <location>
        <begin position="86"/>
        <end position="112"/>
    </location>
</feature>
<keyword evidence="1" id="KW-0472">Membrane</keyword>
<sequence length="203" mass="22084">MNAREKYIQELEKYLVTLPAAERADAVDFYNEFIEDAHYDTREQIVAELGTPRQLSHQILADYSIKANEKDGGAGKPASTKSSWRVFWLVLIAIVTSPITLVLSVVAFAILITALGVAIGIIIGLLGVIVGLLVTAGAMLYLGFGLLVAAPMTGIFYLGIGLAVLGGFLIFIPLGYWIIRLLAQGIANLSKFLYQKLQGRRTK</sequence>
<evidence type="ECO:0000256" key="1">
    <source>
        <dbReference type="SAM" id="Phobius"/>
    </source>
</evidence>
<dbReference type="AlphaFoldDB" id="A0A0R1WFM1"/>
<comment type="caution">
    <text evidence="2">The sequence shown here is derived from an EMBL/GenBank/DDBJ whole genome shotgun (WGS) entry which is preliminary data.</text>
</comment>
<feature type="transmembrane region" description="Helical" evidence="1">
    <location>
        <begin position="177"/>
        <end position="194"/>
    </location>
</feature>
<evidence type="ECO:0000313" key="3">
    <source>
        <dbReference type="Proteomes" id="UP000050973"/>
    </source>
</evidence>
<organism evidence="2 3">
    <name type="scientific">Limosilactobacillus oris DSM 4864</name>
    <dbReference type="NCBI Taxonomy" id="1423779"/>
    <lineage>
        <taxon>Bacteria</taxon>
        <taxon>Bacillati</taxon>
        <taxon>Bacillota</taxon>
        <taxon>Bacilli</taxon>
        <taxon>Lactobacillales</taxon>
        <taxon>Lactobacillaceae</taxon>
        <taxon>Limosilactobacillus</taxon>
    </lineage>
</organism>
<evidence type="ECO:0008006" key="4">
    <source>
        <dbReference type="Google" id="ProtNLM"/>
    </source>
</evidence>
<protein>
    <recommendedName>
        <fullName evidence="4">DUF1700 domain-containing protein</fullName>
    </recommendedName>
</protein>
<dbReference type="Proteomes" id="UP000050973">
    <property type="component" value="Unassembled WGS sequence"/>
</dbReference>
<evidence type="ECO:0000313" key="2">
    <source>
        <dbReference type="EMBL" id="KRM16734.1"/>
    </source>
</evidence>
<dbReference type="RefSeq" id="WP_003714128.1">
    <property type="nucleotide sequence ID" value="NZ_AZGE01000002.1"/>
</dbReference>
<dbReference type="EMBL" id="AZGE01000002">
    <property type="protein sequence ID" value="KRM16734.1"/>
    <property type="molecule type" value="Genomic_DNA"/>
</dbReference>
<reference evidence="2 3" key="1">
    <citation type="journal article" date="2015" name="Genome Announc.">
        <title>Expanding the biotechnology potential of lactobacilli through comparative genomics of 213 strains and associated genera.</title>
        <authorList>
            <person name="Sun Z."/>
            <person name="Harris H.M."/>
            <person name="McCann A."/>
            <person name="Guo C."/>
            <person name="Argimon S."/>
            <person name="Zhang W."/>
            <person name="Yang X."/>
            <person name="Jeffery I.B."/>
            <person name="Cooney J.C."/>
            <person name="Kagawa T.F."/>
            <person name="Liu W."/>
            <person name="Song Y."/>
            <person name="Salvetti E."/>
            <person name="Wrobel A."/>
            <person name="Rasinkangas P."/>
            <person name="Parkhill J."/>
            <person name="Rea M.C."/>
            <person name="O'Sullivan O."/>
            <person name="Ritari J."/>
            <person name="Douillard F.P."/>
            <person name="Paul Ross R."/>
            <person name="Yang R."/>
            <person name="Briner A.E."/>
            <person name="Felis G.E."/>
            <person name="de Vos W.M."/>
            <person name="Barrangou R."/>
            <person name="Klaenhammer T.R."/>
            <person name="Caufield P.W."/>
            <person name="Cui Y."/>
            <person name="Zhang H."/>
            <person name="O'Toole P.W."/>
        </authorList>
    </citation>
    <scope>NUCLEOTIDE SEQUENCE [LARGE SCALE GENOMIC DNA]</scope>
    <source>
        <strain evidence="2 3">DSM 4864</strain>
    </source>
</reference>
<dbReference type="PATRIC" id="fig|1423779.3.peg.855"/>
<keyword evidence="1" id="KW-0812">Transmembrane</keyword>
<keyword evidence="1" id="KW-1133">Transmembrane helix</keyword>
<accession>A0A0R1WFM1</accession>